<feature type="chain" id="PRO_5005534926" description="Carboxylesterase type B domain-containing protein" evidence="2">
    <location>
        <begin position="27"/>
        <end position="1104"/>
    </location>
</feature>
<dbReference type="Proteomes" id="UP000037069">
    <property type="component" value="Unassembled WGS sequence"/>
</dbReference>
<name>A0A0L0BMI8_LUCCU</name>
<accession>A0A0L0BMI8</accession>
<gene>
    <name evidence="4" type="ORF">FF38_14080</name>
</gene>
<evidence type="ECO:0000313" key="5">
    <source>
        <dbReference type="Proteomes" id="UP000037069"/>
    </source>
</evidence>
<proteinExistence type="predicted"/>
<evidence type="ECO:0000256" key="2">
    <source>
        <dbReference type="SAM" id="SignalP"/>
    </source>
</evidence>
<dbReference type="Pfam" id="PF00135">
    <property type="entry name" value="COesterase"/>
    <property type="match status" value="2"/>
</dbReference>
<protein>
    <recommendedName>
        <fullName evidence="3">Carboxylesterase type B domain-containing protein</fullName>
    </recommendedName>
</protein>
<dbReference type="AlphaFoldDB" id="A0A0L0BMI8"/>
<dbReference type="InterPro" id="IPR029058">
    <property type="entry name" value="AB_hydrolase_fold"/>
</dbReference>
<feature type="domain" description="Carboxylesterase type B" evidence="3">
    <location>
        <begin position="586"/>
        <end position="1061"/>
    </location>
</feature>
<feature type="non-terminal residue" evidence="4">
    <location>
        <position position="1104"/>
    </location>
</feature>
<feature type="signal peptide" evidence="2">
    <location>
        <begin position="1"/>
        <end position="26"/>
    </location>
</feature>
<keyword evidence="5" id="KW-1185">Reference proteome</keyword>
<dbReference type="InterPro" id="IPR050309">
    <property type="entry name" value="Type-B_Carboxylest/Lipase"/>
</dbReference>
<feature type="domain" description="Carboxylesterase type B" evidence="3">
    <location>
        <begin position="42"/>
        <end position="544"/>
    </location>
</feature>
<evidence type="ECO:0000313" key="4">
    <source>
        <dbReference type="EMBL" id="KNC21227.1"/>
    </source>
</evidence>
<sequence>MAISSFVATLLLCYLIANVFFGVVQCTDPLKVCLPDAGCYIGRYMVSYNEKEIETFLGIPYALPPLRFQTPRRYRSNETHQAKVARCACKQRNYLDHQKPITGSEDCLYLNLYRPSLQYFKLIPVLVHFHGGGFFSGATSPFFLGPEYIMDGQDLVLVTVTYRLGPFGFLGTSDGVIPGNIGLKDQVMALQWVYNNIEYFGGDKFRVTLLGQDAGGMSAHLHTFSRLSRGLFSAIISISGTANSIYAIDENPNQTARLTAKYCNVSNWDTINTRKLYSSLLFMDANTLLSAGDGLKFWNIDSLCNYKPFVEVDKRFSFLTKHPSYYMSNGEFWPVASLFGRVPNEGAVRAVNIMENEDLRNDFNSNFWNLSAKMLEFPSTFSDEKKLSRTKIILDQYHLQNFHLDGNTVGQFMQLLTDRIYYHPMYKTFKYYVDKVDLRKHPLYFYIFKFEGELSYAEKYADHPIRRDYNVIHKDDQIYLFRTRYLFPDIEKNTVAAKMIQIYTRFLSNFVYYREFQKDVHVKVFGDYCQDRYNQIFKLHNTINLTQTMGMNLFGATLLSYLIGNVVFVECIDPLKVCLPDVGCYLGTFMTSINSKELDAFLGIPYAYKTFRFRVSRPYYSNKTHDATKAQCDCKHKNYLVPHRPIVGSEDCLYLNVYRPSLKYFNTIPVIVQFNGVGFFAGTSNPLFTGPDYIMDRQDVILVTVSYRLGPFGFLATSDNKIPGNLGLKDQVIALHWVFNHIEYFGGDKFRITLLGQGSGGISTHMHTFSRPSRGYFSGIISISGTANSIYAIDEDPDYTARQTAKYCNVTNWDKMNTRKLHESLAFMDADILLNAGDHLKYWSIDSFAIYRPIVEIDKRVSFLVKNPKWYIANGENWPVASMFGIVPNEGALRAVNIMENEDLRNDFNSNFLNLTAKILEFPKPFNDEQRLTSAKILLENYNIQSLKLDDETISNFMQLLSDRVFYYPLYNTIKHYVERINLRKYPIYFYIFNFEGESSYAKIYAYRSIKRDYQVVHRDDQLYMFRTQFQFPEVKNNSAEAKMINLYCGFVSHFAYHRQPPFVKNFKRCNRSNFFIASGKICDYHEFGRGQGNSVRMTVKNEW</sequence>
<dbReference type="ESTHER" id="luccu-a0a0l0bmi8.1">
    <property type="family name" value="Juvenile_hormone_esterase"/>
</dbReference>
<dbReference type="ESTHER" id="luccu-a0a0l0bmi8.2">
    <property type="family name" value="Juvenile_hormone_esterase"/>
</dbReference>
<dbReference type="InterPro" id="IPR019819">
    <property type="entry name" value="Carboxylesterase_B_CS"/>
</dbReference>
<organism evidence="4 5">
    <name type="scientific">Lucilia cuprina</name>
    <name type="common">Green bottle fly</name>
    <name type="synonym">Australian sheep blowfly</name>
    <dbReference type="NCBI Taxonomy" id="7375"/>
    <lineage>
        <taxon>Eukaryota</taxon>
        <taxon>Metazoa</taxon>
        <taxon>Ecdysozoa</taxon>
        <taxon>Arthropoda</taxon>
        <taxon>Hexapoda</taxon>
        <taxon>Insecta</taxon>
        <taxon>Pterygota</taxon>
        <taxon>Neoptera</taxon>
        <taxon>Endopterygota</taxon>
        <taxon>Diptera</taxon>
        <taxon>Brachycera</taxon>
        <taxon>Muscomorpha</taxon>
        <taxon>Oestroidea</taxon>
        <taxon>Calliphoridae</taxon>
        <taxon>Luciliinae</taxon>
        <taxon>Lucilia</taxon>
    </lineage>
</organism>
<dbReference type="OMA" id="KDVCHTP"/>
<dbReference type="STRING" id="7375.A0A0L0BMI8"/>
<evidence type="ECO:0000259" key="3">
    <source>
        <dbReference type="Pfam" id="PF00135"/>
    </source>
</evidence>
<dbReference type="InterPro" id="IPR002018">
    <property type="entry name" value="CarbesteraseB"/>
</dbReference>
<dbReference type="EMBL" id="JRES01001644">
    <property type="protein sequence ID" value="KNC21227.1"/>
    <property type="molecule type" value="Genomic_DNA"/>
</dbReference>
<comment type="caution">
    <text evidence="4">The sequence shown here is derived from an EMBL/GenBank/DDBJ whole genome shotgun (WGS) entry which is preliminary data.</text>
</comment>
<dbReference type="Gene3D" id="3.40.50.1820">
    <property type="entry name" value="alpha/beta hydrolase"/>
    <property type="match status" value="2"/>
</dbReference>
<keyword evidence="2" id="KW-0732">Signal</keyword>
<reference evidence="4 5" key="1">
    <citation type="journal article" date="2015" name="Nat. Commun.">
        <title>Lucilia cuprina genome unlocks parasitic fly biology to underpin future interventions.</title>
        <authorList>
            <person name="Anstead C.A."/>
            <person name="Korhonen P.K."/>
            <person name="Young N.D."/>
            <person name="Hall R.S."/>
            <person name="Jex A.R."/>
            <person name="Murali S.C."/>
            <person name="Hughes D.S."/>
            <person name="Lee S.F."/>
            <person name="Perry T."/>
            <person name="Stroehlein A.J."/>
            <person name="Ansell B.R."/>
            <person name="Breugelmans B."/>
            <person name="Hofmann A."/>
            <person name="Qu J."/>
            <person name="Dugan S."/>
            <person name="Lee S.L."/>
            <person name="Chao H."/>
            <person name="Dinh H."/>
            <person name="Han Y."/>
            <person name="Doddapaneni H.V."/>
            <person name="Worley K.C."/>
            <person name="Muzny D.M."/>
            <person name="Ioannidis P."/>
            <person name="Waterhouse R.M."/>
            <person name="Zdobnov E.M."/>
            <person name="James P.J."/>
            <person name="Bagnall N.H."/>
            <person name="Kotze A.C."/>
            <person name="Gibbs R.A."/>
            <person name="Richards S."/>
            <person name="Batterham P."/>
            <person name="Gasser R.B."/>
        </authorList>
    </citation>
    <scope>NUCLEOTIDE SEQUENCE [LARGE SCALE GENOMIC DNA]</scope>
    <source>
        <strain evidence="4 5">LS</strain>
        <tissue evidence="4">Full body</tissue>
    </source>
</reference>
<dbReference type="PROSITE" id="PS00941">
    <property type="entry name" value="CARBOXYLESTERASE_B_2"/>
    <property type="match status" value="2"/>
</dbReference>
<dbReference type="PANTHER" id="PTHR11559">
    <property type="entry name" value="CARBOXYLESTERASE"/>
    <property type="match status" value="1"/>
</dbReference>
<evidence type="ECO:0000256" key="1">
    <source>
        <dbReference type="ARBA" id="ARBA00023180"/>
    </source>
</evidence>
<dbReference type="SUPFAM" id="SSF53474">
    <property type="entry name" value="alpha/beta-Hydrolases"/>
    <property type="match status" value="2"/>
</dbReference>
<dbReference type="OrthoDB" id="6378266at2759"/>
<keyword evidence="1" id="KW-0325">Glycoprotein</keyword>